<dbReference type="Pfam" id="PF07883">
    <property type="entry name" value="Cupin_2"/>
    <property type="match status" value="1"/>
</dbReference>
<dbReference type="Gene3D" id="2.60.120.10">
    <property type="entry name" value="Jelly Rolls"/>
    <property type="match status" value="1"/>
</dbReference>
<gene>
    <name evidence="2" type="ORF">DBZ45_10905</name>
</gene>
<dbReference type="InterPro" id="IPR014710">
    <property type="entry name" value="RmlC-like_jellyroll"/>
</dbReference>
<dbReference type="InterPro" id="IPR011051">
    <property type="entry name" value="RmlC_Cupin_sf"/>
</dbReference>
<dbReference type="RefSeq" id="WP_111903919.1">
    <property type="nucleotide sequence ID" value="NZ_QLNP01000074.1"/>
</dbReference>
<reference evidence="2 3" key="1">
    <citation type="submission" date="2018-04" db="EMBL/GenBank/DDBJ databases">
        <title>Bacteria isolated from cave deposits of Manipur.</title>
        <authorList>
            <person name="Sahoo D."/>
            <person name="Sarangthem I."/>
            <person name="Nandeibam J."/>
        </authorList>
    </citation>
    <scope>NUCLEOTIDE SEQUENCE [LARGE SCALE GENOMIC DNA]</scope>
    <source>
        <strain evidence="3">mrc11</strain>
    </source>
</reference>
<comment type="caution">
    <text evidence="2">The sequence shown here is derived from an EMBL/GenBank/DDBJ whole genome shotgun (WGS) entry which is preliminary data.</text>
</comment>
<dbReference type="PANTHER" id="PTHR40112">
    <property type="entry name" value="H2HPP ISOMERASE"/>
    <property type="match status" value="1"/>
</dbReference>
<protein>
    <recommendedName>
        <fullName evidence="1">Cupin type-2 domain-containing protein</fullName>
    </recommendedName>
</protein>
<evidence type="ECO:0000259" key="1">
    <source>
        <dbReference type="Pfam" id="PF07883"/>
    </source>
</evidence>
<feature type="domain" description="Cupin type-2" evidence="1">
    <location>
        <begin position="57"/>
        <end position="123"/>
    </location>
</feature>
<dbReference type="PANTHER" id="PTHR40112:SF1">
    <property type="entry name" value="H2HPP ISOMERASE"/>
    <property type="match status" value="1"/>
</dbReference>
<evidence type="ECO:0000313" key="2">
    <source>
        <dbReference type="EMBL" id="RAM37314.1"/>
    </source>
</evidence>
<evidence type="ECO:0000313" key="3">
    <source>
        <dbReference type="Proteomes" id="UP000249166"/>
    </source>
</evidence>
<dbReference type="Proteomes" id="UP000249166">
    <property type="component" value="Unassembled WGS sequence"/>
</dbReference>
<dbReference type="SUPFAM" id="SSF51182">
    <property type="entry name" value="RmlC-like cupins"/>
    <property type="match status" value="1"/>
</dbReference>
<dbReference type="InterPro" id="IPR013096">
    <property type="entry name" value="Cupin_2"/>
</dbReference>
<name>A0A328HGP8_ARTGO</name>
<dbReference type="InterPro" id="IPR052535">
    <property type="entry name" value="Bacilysin_H2HPP_isomerase"/>
</dbReference>
<organism evidence="2 3">
    <name type="scientific">Arthrobacter globiformis</name>
    <dbReference type="NCBI Taxonomy" id="1665"/>
    <lineage>
        <taxon>Bacteria</taxon>
        <taxon>Bacillati</taxon>
        <taxon>Actinomycetota</taxon>
        <taxon>Actinomycetes</taxon>
        <taxon>Micrococcales</taxon>
        <taxon>Micrococcaceae</taxon>
        <taxon>Arthrobacter</taxon>
    </lineage>
</organism>
<dbReference type="OrthoDB" id="3620182at2"/>
<proteinExistence type="predicted"/>
<sequence length="149" mass="16710">MTDVAFDINKNTDIFRVHRAGDLQAAPGQTQNARRISGVSKENSAADKLWFGKVYTGPGEISDPHHHGEAQTGGYVFKGRGFIRYGERYSEIVYLEEGDFVFVPPYMPHIEGNASKTEELIWMTTRTPDNIVVNLADQDVADLQIDYQS</sequence>
<dbReference type="EMBL" id="QLNP01000074">
    <property type="protein sequence ID" value="RAM37314.1"/>
    <property type="molecule type" value="Genomic_DNA"/>
</dbReference>
<dbReference type="AlphaFoldDB" id="A0A328HGP8"/>
<accession>A0A328HGP8</accession>